<evidence type="ECO:0000259" key="3">
    <source>
        <dbReference type="Pfam" id="PF10816"/>
    </source>
</evidence>
<name>A0AAN1WJC9_9GAMM</name>
<organism evidence="4 5">
    <name type="scientific">Marinagarivorans cellulosilyticus</name>
    <dbReference type="NCBI Taxonomy" id="2721545"/>
    <lineage>
        <taxon>Bacteria</taxon>
        <taxon>Pseudomonadati</taxon>
        <taxon>Pseudomonadota</taxon>
        <taxon>Gammaproteobacteria</taxon>
        <taxon>Cellvibrionales</taxon>
        <taxon>Cellvibrionaceae</taxon>
        <taxon>Marinagarivorans</taxon>
    </lineage>
</organism>
<evidence type="ECO:0000313" key="5">
    <source>
        <dbReference type="Proteomes" id="UP001320119"/>
    </source>
</evidence>
<feature type="region of interest" description="Disordered" evidence="1">
    <location>
        <begin position="47"/>
        <end position="70"/>
    </location>
</feature>
<feature type="compositionally biased region" description="Polar residues" evidence="1">
    <location>
        <begin position="47"/>
        <end position="65"/>
    </location>
</feature>
<keyword evidence="2" id="KW-1133">Transmembrane helix</keyword>
<keyword evidence="5" id="KW-1185">Reference proteome</keyword>
<reference evidence="4 5" key="1">
    <citation type="journal article" date="2022" name="IScience">
        <title>An ultrasensitive nanofiber-based assay for enzymatic hydrolysis and deep-sea microbial degradation of cellulose.</title>
        <authorList>
            <person name="Tsudome M."/>
            <person name="Tachioka M."/>
            <person name="Miyazaki M."/>
            <person name="Uchimura K."/>
            <person name="Tsuda M."/>
            <person name="Takaki Y."/>
            <person name="Deguchi S."/>
        </authorList>
    </citation>
    <scope>NUCLEOTIDE SEQUENCE [LARGE SCALE GENOMIC DNA]</scope>
    <source>
        <strain evidence="4 5">GE09</strain>
    </source>
</reference>
<evidence type="ECO:0000256" key="1">
    <source>
        <dbReference type="SAM" id="MobiDB-lite"/>
    </source>
</evidence>
<proteinExistence type="predicted"/>
<evidence type="ECO:0000313" key="4">
    <source>
        <dbReference type="EMBL" id="BCD98630.1"/>
    </source>
</evidence>
<gene>
    <name evidence="4" type="ORF">MARGE09_P2831</name>
</gene>
<dbReference type="KEGG" id="marq:MARGE09_P2831"/>
<protein>
    <recommendedName>
        <fullName evidence="3">DUF2760 domain-containing protein</fullName>
    </recommendedName>
</protein>
<dbReference type="Pfam" id="PF10816">
    <property type="entry name" value="DUF2760"/>
    <property type="match status" value="1"/>
</dbReference>
<keyword evidence="2" id="KW-0472">Membrane</keyword>
<dbReference type="Proteomes" id="UP001320119">
    <property type="component" value="Chromosome"/>
</dbReference>
<accession>A0AAN1WJC9</accession>
<sequence>MSLNFSNAGVFPSSIDLLHILLFTAVVFLILIVIRIRLASNQPTQAPVQQSPEAKQPAPEQNTPKVESPIASASPDAALQLLSLLQQEARFVDFTQEDLGHFSDAEIGAVARVVHEGSKKALATYFSFAAVSSAQEESSITVPAGFNPAEYRLTGNVVGEAPFNGTLIHRGWQVTKSNLPKIAKGHNTSIIAPAEVEL</sequence>
<dbReference type="EMBL" id="AP023086">
    <property type="protein sequence ID" value="BCD98630.1"/>
    <property type="molecule type" value="Genomic_DNA"/>
</dbReference>
<keyword evidence="2" id="KW-0812">Transmembrane</keyword>
<feature type="domain" description="DUF2760" evidence="3">
    <location>
        <begin position="75"/>
        <end position="197"/>
    </location>
</feature>
<dbReference type="AlphaFoldDB" id="A0AAN1WJC9"/>
<feature type="transmembrane region" description="Helical" evidence="2">
    <location>
        <begin position="20"/>
        <end position="38"/>
    </location>
</feature>
<dbReference type="InterPro" id="IPR021212">
    <property type="entry name" value="DUF2760"/>
</dbReference>
<dbReference type="RefSeq" id="WP_236983119.1">
    <property type="nucleotide sequence ID" value="NZ_AP023086.1"/>
</dbReference>
<evidence type="ECO:0000256" key="2">
    <source>
        <dbReference type="SAM" id="Phobius"/>
    </source>
</evidence>